<dbReference type="SUPFAM" id="SSF48452">
    <property type="entry name" value="TPR-like"/>
    <property type="match status" value="1"/>
</dbReference>
<feature type="repeat" description="TPR" evidence="1">
    <location>
        <begin position="76"/>
        <end position="109"/>
    </location>
</feature>
<protein>
    <submittedName>
        <fullName evidence="2">Tetratricopeptide (TPR) repeat protein</fullName>
    </submittedName>
</protein>
<name>A0A846MYN9_9PROT</name>
<dbReference type="InterPro" id="IPR052943">
    <property type="entry name" value="TMTC_O-mannosyl-trnsfr"/>
</dbReference>
<reference evidence="2 3" key="1">
    <citation type="submission" date="2020-03" db="EMBL/GenBank/DDBJ databases">
        <title>Genomic Encyclopedia of Type Strains, Phase IV (KMG-IV): sequencing the most valuable type-strain genomes for metagenomic binning, comparative biology and taxonomic classification.</title>
        <authorList>
            <person name="Goeker M."/>
        </authorList>
    </citation>
    <scope>NUCLEOTIDE SEQUENCE [LARGE SCALE GENOMIC DNA]</scope>
    <source>
        <strain evidence="2 3">DSM 19867</strain>
    </source>
</reference>
<dbReference type="Proteomes" id="UP000570514">
    <property type="component" value="Unassembled WGS sequence"/>
</dbReference>
<gene>
    <name evidence="2" type="ORF">FHS83_001395</name>
</gene>
<dbReference type="PANTHER" id="PTHR44809:SF1">
    <property type="entry name" value="PROTEIN O-MANNOSYL-TRANSFERASE TMTC1"/>
    <property type="match status" value="1"/>
</dbReference>
<dbReference type="PANTHER" id="PTHR44809">
    <property type="match status" value="1"/>
</dbReference>
<dbReference type="Pfam" id="PF13432">
    <property type="entry name" value="TPR_16"/>
    <property type="match status" value="2"/>
</dbReference>
<organism evidence="2 3">
    <name type="scientific">Rhizomicrobium palustre</name>
    <dbReference type="NCBI Taxonomy" id="189966"/>
    <lineage>
        <taxon>Bacteria</taxon>
        <taxon>Pseudomonadati</taxon>
        <taxon>Pseudomonadota</taxon>
        <taxon>Alphaproteobacteria</taxon>
        <taxon>Micropepsales</taxon>
        <taxon>Micropepsaceae</taxon>
        <taxon>Rhizomicrobium</taxon>
    </lineage>
</organism>
<dbReference type="PROSITE" id="PS50005">
    <property type="entry name" value="TPR"/>
    <property type="match status" value="3"/>
</dbReference>
<dbReference type="RefSeq" id="WP_167082212.1">
    <property type="nucleotide sequence ID" value="NZ_BAAADC010000001.1"/>
</dbReference>
<keyword evidence="1" id="KW-0802">TPR repeat</keyword>
<evidence type="ECO:0000313" key="3">
    <source>
        <dbReference type="Proteomes" id="UP000570514"/>
    </source>
</evidence>
<dbReference type="SUPFAM" id="SSF53756">
    <property type="entry name" value="UDP-Glycosyltransferase/glycogen phosphorylase"/>
    <property type="match status" value="1"/>
</dbReference>
<dbReference type="AlphaFoldDB" id="A0A846MYN9"/>
<dbReference type="Gene3D" id="1.25.40.10">
    <property type="entry name" value="Tetratricopeptide repeat domain"/>
    <property type="match status" value="1"/>
</dbReference>
<dbReference type="SMART" id="SM00028">
    <property type="entry name" value="TPR"/>
    <property type="match status" value="5"/>
</dbReference>
<dbReference type="EMBL" id="JAASRM010000001">
    <property type="protein sequence ID" value="NIK88077.1"/>
    <property type="molecule type" value="Genomic_DNA"/>
</dbReference>
<feature type="repeat" description="TPR" evidence="1">
    <location>
        <begin position="178"/>
        <end position="211"/>
    </location>
</feature>
<accession>A0A846MYN9</accession>
<evidence type="ECO:0000313" key="2">
    <source>
        <dbReference type="EMBL" id="NIK88077.1"/>
    </source>
</evidence>
<dbReference type="InterPro" id="IPR019734">
    <property type="entry name" value="TPR_rpt"/>
</dbReference>
<evidence type="ECO:0000256" key="1">
    <source>
        <dbReference type="PROSITE-ProRule" id="PRU00339"/>
    </source>
</evidence>
<dbReference type="InterPro" id="IPR011990">
    <property type="entry name" value="TPR-like_helical_dom_sf"/>
</dbReference>
<feature type="repeat" description="TPR" evidence="1">
    <location>
        <begin position="110"/>
        <end position="143"/>
    </location>
</feature>
<keyword evidence="3" id="KW-1185">Reference proteome</keyword>
<sequence length="583" mass="65297">MAKFAPANTLNDLDDFNAKLDALSKLEALAEEFQHQKERRRSSRFVRSGVVAWRRGDIQAAGRAALRATEIDETNPTAFHLLAKYLERMGHTMKALLAFEKAYQLNPSSSDVLIDIGMTAFKLELHDAAMDMYRKYIAAEPNCALGYNNLAMAQADLDHVEEAIETLRGAIYRLPDQALLWNSLATVLAENGRAEESLVFYHEAIRLEPGSGSFRHNLGFAYQFLGQMSDALPTYDEAAKYCKDPIEVMEIEHSRAHCLLGLGRVEEGFKAYKVRRNERFRLYADVPIKAPYWQGEDVTGKRLLVIAEQGLGDEILFSNIVPDMLRLVGPTGKLQLAVDARLVTLFQRSFPEVEVGAYEDRAIRSEDLRQQWRFVPFAIQNGDPDYFVLLGCPHEWLRKTVDDFPGEAFLKPDPARVAEYRDILAKGGPGLTVGVCWRSMKLDTKRGKYYSSADEWAEIFKIPGVRIVNLQYGDCSEEIARAEKEFGIKIEVIDGLDLKDDLEGAAALSAALDLAISAPTASAAIAAGVGTETWILSACYAWPQLGTDHYPWYKNTRAFHPARFGDWKTLISDVAAELQKRVG</sequence>
<comment type="caution">
    <text evidence="2">The sequence shown here is derived from an EMBL/GenBank/DDBJ whole genome shotgun (WGS) entry which is preliminary data.</text>
</comment>
<proteinExistence type="predicted"/>